<proteinExistence type="predicted"/>
<organism evidence="2">
    <name type="scientific">Picocystis salinarum</name>
    <dbReference type="NCBI Taxonomy" id="88271"/>
    <lineage>
        <taxon>Eukaryota</taxon>
        <taxon>Viridiplantae</taxon>
        <taxon>Chlorophyta</taxon>
        <taxon>Picocystophyceae</taxon>
        <taxon>Picocystales</taxon>
        <taxon>Picocystaceae</taxon>
        <taxon>Picocystis</taxon>
    </lineage>
</organism>
<dbReference type="InterPro" id="IPR015353">
    <property type="entry name" value="Rubisco_LSMT_subst-bd"/>
</dbReference>
<dbReference type="InterPro" id="IPR036464">
    <property type="entry name" value="Rubisco_LSMT_subst-bd_sf"/>
</dbReference>
<gene>
    <name evidence="2" type="ORF">PSAL00342_LOCUS6735</name>
</gene>
<protein>
    <recommendedName>
        <fullName evidence="1">Rubisco LSMT substrate-binding domain-containing protein</fullName>
    </recommendedName>
</protein>
<dbReference type="EMBL" id="HBIS01007677">
    <property type="protein sequence ID" value="CAE0612836.1"/>
    <property type="molecule type" value="Transcribed_RNA"/>
</dbReference>
<dbReference type="Gene3D" id="3.90.1410.10">
    <property type="entry name" value="set domain protein methyltransferase, domain 1"/>
    <property type="match status" value="1"/>
</dbReference>
<dbReference type="Gene3D" id="3.90.1420.10">
    <property type="entry name" value="Rubisco LSMT, substrate-binding domain"/>
    <property type="match status" value="1"/>
</dbReference>
<accession>A0A7S3UEZ9</accession>
<name>A0A7S3UEZ9_9CHLO</name>
<dbReference type="InterPro" id="IPR046341">
    <property type="entry name" value="SET_dom_sf"/>
</dbReference>
<dbReference type="SUPFAM" id="SSF82199">
    <property type="entry name" value="SET domain"/>
    <property type="match status" value="1"/>
</dbReference>
<dbReference type="Pfam" id="PF09273">
    <property type="entry name" value="Rubis-subs-bind"/>
    <property type="match status" value="1"/>
</dbReference>
<evidence type="ECO:0000313" key="2">
    <source>
        <dbReference type="EMBL" id="CAE0612836.1"/>
    </source>
</evidence>
<evidence type="ECO:0000259" key="1">
    <source>
        <dbReference type="Pfam" id="PF09273"/>
    </source>
</evidence>
<reference evidence="2" key="1">
    <citation type="submission" date="2021-01" db="EMBL/GenBank/DDBJ databases">
        <authorList>
            <person name="Corre E."/>
            <person name="Pelletier E."/>
            <person name="Niang G."/>
            <person name="Scheremetjew M."/>
            <person name="Finn R."/>
            <person name="Kale V."/>
            <person name="Holt S."/>
            <person name="Cochrane G."/>
            <person name="Meng A."/>
            <person name="Brown T."/>
            <person name="Cohen L."/>
        </authorList>
    </citation>
    <scope>NUCLEOTIDE SEQUENCE</scope>
    <source>
        <strain evidence="2">CCMP1897</strain>
    </source>
</reference>
<feature type="domain" description="Rubisco LSMT substrate-binding" evidence="1">
    <location>
        <begin position="290"/>
        <end position="419"/>
    </location>
</feature>
<dbReference type="AlphaFoldDB" id="A0A7S3UEZ9"/>
<sequence length="463" mass="50969">MATMASTRARQAHVRGRCRVRSALEATKEGRTRSWGEERGVRIPCCTTSADGRKILATKDVKRGEAVLEASADAWFRDPKEPQRVMADVADASVWRNAPEWFRIATSVLEDPEARGALQLSKATFDDVEGALGAFELLLGLVEGPLDETNPLRSAMEGTQALAMVDASRNRTHALVESAFTDAPASTSEFLAVRTACLDVEESGKPALVPLVHLADHQRGDGANAQLVIKGGWFGARVQLVATKDISREQSICIDWDQGQGRGDSRLFAQHGVMDTRAPRGTFEIGLSIPEDDPFCEDKMDVLEIAGFSGEGVTFSIQEGELPSEDLRTMLRLIHLGGTDAFLLEALFRDQVWELISLPVSRENEEMACASIVQALEQALESYPTTFEEDFALLAKGQVQEGSALEIAIRLRMGEKQALLTGIQFFNGVLDELDEVEYYQERRLKRLGLLNDDGGSTFEDFFR</sequence>
<dbReference type="SUPFAM" id="SSF81822">
    <property type="entry name" value="RuBisCo LSMT C-terminal, substrate-binding domain"/>
    <property type="match status" value="1"/>
</dbReference>